<keyword evidence="3" id="KW-1185">Reference proteome</keyword>
<evidence type="ECO:0000313" key="2">
    <source>
        <dbReference type="EMBL" id="AWL10499.1"/>
    </source>
</evidence>
<dbReference type="Proteomes" id="UP000245468">
    <property type="component" value="Chromosome"/>
</dbReference>
<evidence type="ECO:0000313" key="3">
    <source>
        <dbReference type="Proteomes" id="UP000245468"/>
    </source>
</evidence>
<dbReference type="InterPro" id="IPR056695">
    <property type="entry name" value="DUF7793"/>
</dbReference>
<evidence type="ECO:0000259" key="1">
    <source>
        <dbReference type="Pfam" id="PF25056"/>
    </source>
</evidence>
<proteinExistence type="predicted"/>
<name>A0A2S2DYR9_9BACT</name>
<feature type="domain" description="DUF7793" evidence="1">
    <location>
        <begin position="33"/>
        <end position="144"/>
    </location>
</feature>
<dbReference type="AlphaFoldDB" id="A0A2S2DYR9"/>
<protein>
    <recommendedName>
        <fullName evidence="1">DUF7793 domain-containing protein</fullName>
    </recommendedName>
</protein>
<sequence length="144" mass="16696">MIVEKGIYIEFYSFLMIHISQNIEIIFGKIADYWIEDGILFSRSKPVKRTVSLIQENIALVKEITQNKPIPLLIYLCKSPIPDKATRQYSKEQLSSVYSAMAMVSEPGLSQLIMKMVFQFQKPPIPMKSFSNELDAKNWLQQFK</sequence>
<gene>
    <name evidence="2" type="ORF">HME7025_02659</name>
</gene>
<dbReference type="EMBL" id="CP029346">
    <property type="protein sequence ID" value="AWL10499.1"/>
    <property type="molecule type" value="Genomic_DNA"/>
</dbReference>
<accession>A0A2S2DYR9</accession>
<dbReference type="Pfam" id="PF25056">
    <property type="entry name" value="DUF7793"/>
    <property type="match status" value="1"/>
</dbReference>
<dbReference type="KEGG" id="psez:HME7025_02659"/>
<dbReference type="Gene3D" id="3.40.970.30">
    <property type="entry name" value="yp_829618.1 like domains"/>
    <property type="match status" value="1"/>
</dbReference>
<reference evidence="3" key="1">
    <citation type="submission" date="2018-05" db="EMBL/GenBank/DDBJ databases">
        <title>Pseudarcicella sp. HME7025 Genome sequencing and assembly.</title>
        <authorList>
            <person name="Kim H."/>
            <person name="Kang H."/>
            <person name="Joh K."/>
        </authorList>
    </citation>
    <scope>NUCLEOTIDE SEQUENCE [LARGE SCALE GENOMIC DNA]</scope>
    <source>
        <strain evidence="3">HME7025</strain>
    </source>
</reference>
<organism evidence="2 3">
    <name type="scientific">Aquirufa nivalisilvae</name>
    <dbReference type="NCBI Taxonomy" id="2516557"/>
    <lineage>
        <taxon>Bacteria</taxon>
        <taxon>Pseudomonadati</taxon>
        <taxon>Bacteroidota</taxon>
        <taxon>Cytophagia</taxon>
        <taxon>Cytophagales</taxon>
        <taxon>Flectobacillaceae</taxon>
        <taxon>Aquirufa</taxon>
    </lineage>
</organism>